<feature type="region of interest" description="Disordered" evidence="1">
    <location>
        <begin position="45"/>
        <end position="82"/>
    </location>
</feature>
<feature type="transmembrane region" description="Helical" evidence="2">
    <location>
        <begin position="18"/>
        <end position="40"/>
    </location>
</feature>
<keyword evidence="2" id="KW-0812">Transmembrane</keyword>
<keyword evidence="2" id="KW-0472">Membrane</keyword>
<feature type="compositionally biased region" description="Low complexity" evidence="1">
    <location>
        <begin position="226"/>
        <end position="240"/>
    </location>
</feature>
<feature type="compositionally biased region" description="Basic and acidic residues" evidence="1">
    <location>
        <begin position="157"/>
        <end position="167"/>
    </location>
</feature>
<name>A0A238W330_9PSEU</name>
<accession>A0A238W330</accession>
<dbReference type="EMBL" id="FZNW01000005">
    <property type="protein sequence ID" value="SNR40553.1"/>
    <property type="molecule type" value="Genomic_DNA"/>
</dbReference>
<gene>
    <name evidence="3" type="ORF">SAMN06265360_10539</name>
</gene>
<keyword evidence="4" id="KW-1185">Reference proteome</keyword>
<sequence>MTAVLAVTGQAALAVRRALLRVLVVAGLVAAGWMVLVLAAGAPAGASEPDAGVDSNTSTTDTSADTDDSSGSGLLGAADSVSGGALDTTRAVTGSATEVVDDTVSTATGAANDVTEAADRVVPGEPERVEPPAPGDDAGESRPPAPEPQPEGSLGNDHQRTAHDRSGPSESAEQPPETGRPTTETATGDALGGLGDVPGRALGPSGSPHVDGTPNVLRTSTQPLPGGTSAGAACDAGGSAKPHQAHLDLAPAMTGYAPLGQAERDAAQDTATEAALPCTSPD</sequence>
<dbReference type="AlphaFoldDB" id="A0A238W330"/>
<evidence type="ECO:0000256" key="1">
    <source>
        <dbReference type="SAM" id="MobiDB-lite"/>
    </source>
</evidence>
<feature type="region of interest" description="Disordered" evidence="1">
    <location>
        <begin position="103"/>
        <end position="282"/>
    </location>
</feature>
<proteinExistence type="predicted"/>
<dbReference type="Proteomes" id="UP000198348">
    <property type="component" value="Unassembled WGS sequence"/>
</dbReference>
<protein>
    <submittedName>
        <fullName evidence="3">Uncharacterized protein</fullName>
    </submittedName>
</protein>
<reference evidence="3 4" key="1">
    <citation type="submission" date="2017-06" db="EMBL/GenBank/DDBJ databases">
        <authorList>
            <person name="Kim H.J."/>
            <person name="Triplett B.A."/>
        </authorList>
    </citation>
    <scope>NUCLEOTIDE SEQUENCE [LARGE SCALE GENOMIC DNA]</scope>
    <source>
        <strain evidence="3 4">DSM 45207</strain>
    </source>
</reference>
<organism evidence="3 4">
    <name type="scientific">Haloechinothrix alba</name>
    <dbReference type="NCBI Taxonomy" id="664784"/>
    <lineage>
        <taxon>Bacteria</taxon>
        <taxon>Bacillati</taxon>
        <taxon>Actinomycetota</taxon>
        <taxon>Actinomycetes</taxon>
        <taxon>Pseudonocardiales</taxon>
        <taxon>Pseudonocardiaceae</taxon>
        <taxon>Haloechinothrix</taxon>
    </lineage>
</organism>
<evidence type="ECO:0000313" key="3">
    <source>
        <dbReference type="EMBL" id="SNR40553.1"/>
    </source>
</evidence>
<keyword evidence="2" id="KW-1133">Transmembrane helix</keyword>
<evidence type="ECO:0000256" key="2">
    <source>
        <dbReference type="SAM" id="Phobius"/>
    </source>
</evidence>
<evidence type="ECO:0000313" key="4">
    <source>
        <dbReference type="Proteomes" id="UP000198348"/>
    </source>
</evidence>